<proteinExistence type="predicted"/>
<dbReference type="Proteomes" id="UP000430564">
    <property type="component" value="Unassembled WGS sequence"/>
</dbReference>
<dbReference type="PANTHER" id="PTHR30399:SF1">
    <property type="entry name" value="UTP PYROPHOSPHATASE"/>
    <property type="match status" value="1"/>
</dbReference>
<evidence type="ECO:0000256" key="1">
    <source>
        <dbReference type="SAM" id="MobiDB-lite"/>
    </source>
</evidence>
<reference evidence="3 4" key="1">
    <citation type="submission" date="2019-10" db="EMBL/GenBank/DDBJ databases">
        <title>Genome diversity of Sutterella seckii.</title>
        <authorList>
            <person name="Chaplin A.V."/>
            <person name="Sokolova S.R."/>
            <person name="Mosin K.A."/>
            <person name="Ivanova E.L."/>
            <person name="Kochetkova T.O."/>
            <person name="Goltsov A.Y."/>
            <person name="Trofimov D.Y."/>
            <person name="Efimov B.A."/>
        </authorList>
    </citation>
    <scope>NUCLEOTIDE SEQUENCE [LARGE SCALE GENOMIC DNA]</scope>
    <source>
        <strain evidence="3 4">ASD393</strain>
    </source>
</reference>
<evidence type="ECO:0000313" key="3">
    <source>
        <dbReference type="EMBL" id="KAB7662470.1"/>
    </source>
</evidence>
<dbReference type="EMBL" id="WEHX01000007">
    <property type="protein sequence ID" value="KAB7662470.1"/>
    <property type="molecule type" value="Genomic_DNA"/>
</dbReference>
<accession>A0A6I1EXG9</accession>
<dbReference type="InterPro" id="IPR002725">
    <property type="entry name" value="YgjP-like_metallopeptidase"/>
</dbReference>
<comment type="caution">
    <text evidence="3">The sequence shown here is derived from an EMBL/GenBank/DDBJ whole genome shotgun (WGS) entry which is preliminary data.</text>
</comment>
<evidence type="ECO:0000259" key="2">
    <source>
        <dbReference type="Pfam" id="PF01863"/>
    </source>
</evidence>
<evidence type="ECO:0000313" key="4">
    <source>
        <dbReference type="Proteomes" id="UP000430564"/>
    </source>
</evidence>
<name>A0A6I1EXG9_9BURK</name>
<sequence length="478" mass="54139">MPTIARGTDDSYLTAEFAGRKYRINVIRSKRRKKNFLIRAEYRSCSFSLFIPEASDPLVLARYKGDWMLSVLEEKPFCLPEGERAAYWAEKDKAEAAVRDEPPPAPAHHYSDSWIEKGADDSHLIAQIPGFCARIDILRSARLKSMSHMEFDPDKRSFTLKLPLGADASKAAEGYLPWMKKSLIVAEILLGPENSPRTRGSRWLSELSEAASQGGIQASAAEESRNDGAVADDTDDWLGRLPGEHVIEIRGRRIPYVIKPHGGRRRMSVVIVPGRGVEVRTPTWNASRAAAERYLREIADWLMANLPLAKKVPLEFRDGAFIPYRGEKAVLRLGAKSNLVVPVPDGYELWLTLPKGSSGEAVRISLAALLKEAAWRIINDCWMRVIPKAKRLPKGWKLSDARSRWGVCSSKDNIRLSWRLIALSDEEIEYVAAHELAHLMEFNHSPAFWREVGEILPDWRERHERIEARRMNEMLDAL</sequence>
<feature type="region of interest" description="Disordered" evidence="1">
    <location>
        <begin position="214"/>
        <end position="234"/>
    </location>
</feature>
<dbReference type="CDD" id="cd07344">
    <property type="entry name" value="M48_yhfN_like"/>
    <property type="match status" value="1"/>
</dbReference>
<dbReference type="PANTHER" id="PTHR30399">
    <property type="entry name" value="UNCHARACTERIZED PROTEIN YGJP"/>
    <property type="match status" value="1"/>
</dbReference>
<protein>
    <submittedName>
        <fullName evidence="3">M48 family metallopeptidase</fullName>
    </submittedName>
</protein>
<dbReference type="Gene3D" id="3.30.2010.10">
    <property type="entry name" value="Metalloproteases ('zincins'), catalytic domain"/>
    <property type="match status" value="1"/>
</dbReference>
<dbReference type="InterPro" id="IPR053136">
    <property type="entry name" value="UTP_pyrophosphatase-like"/>
</dbReference>
<dbReference type="AlphaFoldDB" id="A0A6I1EXG9"/>
<dbReference type="Pfam" id="PF01863">
    <property type="entry name" value="YgjP-like"/>
    <property type="match status" value="1"/>
</dbReference>
<gene>
    <name evidence="3" type="ORF">GBM95_02555</name>
</gene>
<feature type="domain" description="YgjP-like metallopeptidase" evidence="2">
    <location>
        <begin position="265"/>
        <end position="467"/>
    </location>
</feature>
<organism evidence="3 4">
    <name type="scientific">Sutterella seckii</name>
    <dbReference type="NCBI Taxonomy" id="1944635"/>
    <lineage>
        <taxon>Bacteria</taxon>
        <taxon>Pseudomonadati</taxon>
        <taxon>Pseudomonadota</taxon>
        <taxon>Betaproteobacteria</taxon>
        <taxon>Burkholderiales</taxon>
        <taxon>Sutterellaceae</taxon>
        <taxon>Sutterella</taxon>
    </lineage>
</organism>